<sequence length="56" mass="6413">MQMHCKDRLAEIECLTQPAYIQRTEVHYRRGTQRVISPKGNLANGPDLMEGNEVLT</sequence>
<reference evidence="2" key="1">
    <citation type="submission" date="2023-01" db="EMBL/GenBank/DDBJ databases">
        <title>Whole-genome sequence of Pseudomonas putida NBRC 14671.</title>
        <authorList>
            <person name="Morohoshi T."/>
            <person name="Someya N."/>
        </authorList>
    </citation>
    <scope>NUCLEOTIDE SEQUENCE</scope>
    <source>
        <strain evidence="2">NBRC 14671</strain>
    </source>
</reference>
<feature type="region of interest" description="Disordered" evidence="1">
    <location>
        <begin position="36"/>
        <end position="56"/>
    </location>
</feature>
<name>A0AA37RF34_PSEPU</name>
<evidence type="ECO:0000256" key="1">
    <source>
        <dbReference type="SAM" id="MobiDB-lite"/>
    </source>
</evidence>
<accession>A0AA37RF34</accession>
<protein>
    <submittedName>
        <fullName evidence="2">Uncharacterized protein</fullName>
    </submittedName>
</protein>
<organism evidence="2 3">
    <name type="scientific">Pseudomonas putida</name>
    <name type="common">Arthrobacter siderocapsulatus</name>
    <dbReference type="NCBI Taxonomy" id="303"/>
    <lineage>
        <taxon>Bacteria</taxon>
        <taxon>Pseudomonadati</taxon>
        <taxon>Pseudomonadota</taxon>
        <taxon>Gammaproteobacteria</taxon>
        <taxon>Pseudomonadales</taxon>
        <taxon>Pseudomonadaceae</taxon>
        <taxon>Pseudomonas</taxon>
    </lineage>
</organism>
<dbReference type="AlphaFoldDB" id="A0AA37RF34"/>
<dbReference type="EMBL" id="BSKJ01000004">
    <property type="protein sequence ID" value="GLO35424.1"/>
    <property type="molecule type" value="Genomic_DNA"/>
</dbReference>
<dbReference type="Proteomes" id="UP001161257">
    <property type="component" value="Unassembled WGS sequence"/>
</dbReference>
<proteinExistence type="predicted"/>
<evidence type="ECO:0000313" key="2">
    <source>
        <dbReference type="EMBL" id="GLO35424.1"/>
    </source>
</evidence>
<evidence type="ECO:0000313" key="3">
    <source>
        <dbReference type="Proteomes" id="UP001161257"/>
    </source>
</evidence>
<gene>
    <name evidence="2" type="ORF">PPUN14671_22570</name>
</gene>
<comment type="caution">
    <text evidence="2">The sequence shown here is derived from an EMBL/GenBank/DDBJ whole genome shotgun (WGS) entry which is preliminary data.</text>
</comment>